<dbReference type="InterPro" id="IPR036942">
    <property type="entry name" value="Beta-barrel_TonB_sf"/>
</dbReference>
<dbReference type="GO" id="GO:0015344">
    <property type="term" value="F:siderophore uptake transmembrane transporter activity"/>
    <property type="evidence" value="ECO:0007669"/>
    <property type="project" value="TreeGrafter"/>
</dbReference>
<dbReference type="InterPro" id="IPR000531">
    <property type="entry name" value="Beta-barrel_TonB"/>
</dbReference>
<accession>A0A1N6K5E2</accession>
<evidence type="ECO:0000256" key="8">
    <source>
        <dbReference type="ARBA" id="ARBA00023170"/>
    </source>
</evidence>
<feature type="chain" id="PRO_5012297466" evidence="12">
    <location>
        <begin position="25"/>
        <end position="785"/>
    </location>
</feature>
<dbReference type="InterPro" id="IPR012910">
    <property type="entry name" value="Plug_dom"/>
</dbReference>
<keyword evidence="5 12" id="KW-0732">Signal</keyword>
<dbReference type="InterPro" id="IPR039426">
    <property type="entry name" value="TonB-dep_rcpt-like"/>
</dbReference>
<feature type="signal peptide" evidence="12">
    <location>
        <begin position="1"/>
        <end position="24"/>
    </location>
</feature>
<evidence type="ECO:0000256" key="10">
    <source>
        <dbReference type="PROSITE-ProRule" id="PRU01360"/>
    </source>
</evidence>
<dbReference type="PROSITE" id="PS52016">
    <property type="entry name" value="TONB_DEPENDENT_REC_3"/>
    <property type="match status" value="1"/>
</dbReference>
<keyword evidence="16" id="KW-1185">Reference proteome</keyword>
<comment type="subcellular location">
    <subcellularLocation>
        <location evidence="1 10">Cell outer membrane</location>
        <topology evidence="1 10">Multi-pass membrane protein</topology>
    </subcellularLocation>
</comment>
<dbReference type="Gene3D" id="2.40.170.20">
    <property type="entry name" value="TonB-dependent receptor, beta-barrel domain"/>
    <property type="match status" value="1"/>
</dbReference>
<dbReference type="SUPFAM" id="SSF49464">
    <property type="entry name" value="Carboxypeptidase regulatory domain-like"/>
    <property type="match status" value="1"/>
</dbReference>
<organism evidence="15 16">
    <name type="scientific">Chitinophaga niabensis</name>
    <dbReference type="NCBI Taxonomy" id="536979"/>
    <lineage>
        <taxon>Bacteria</taxon>
        <taxon>Pseudomonadati</taxon>
        <taxon>Bacteroidota</taxon>
        <taxon>Chitinophagia</taxon>
        <taxon>Chitinophagales</taxon>
        <taxon>Chitinophagaceae</taxon>
        <taxon>Chitinophaga</taxon>
    </lineage>
</organism>
<evidence type="ECO:0000256" key="9">
    <source>
        <dbReference type="ARBA" id="ARBA00023237"/>
    </source>
</evidence>
<keyword evidence="2 10" id="KW-0813">Transport</keyword>
<evidence type="ECO:0000259" key="14">
    <source>
        <dbReference type="Pfam" id="PF07715"/>
    </source>
</evidence>
<reference evidence="15 16" key="1">
    <citation type="submission" date="2016-11" db="EMBL/GenBank/DDBJ databases">
        <authorList>
            <person name="Jaros S."/>
            <person name="Januszkiewicz K."/>
            <person name="Wedrychowicz H."/>
        </authorList>
    </citation>
    <scope>NUCLEOTIDE SEQUENCE [LARGE SCALE GENOMIC DNA]</scope>
    <source>
        <strain evidence="15 16">DSM 24787</strain>
    </source>
</reference>
<name>A0A1N6K5E2_9BACT</name>
<dbReference type="GO" id="GO:0009279">
    <property type="term" value="C:cell outer membrane"/>
    <property type="evidence" value="ECO:0007669"/>
    <property type="project" value="UniProtKB-SubCell"/>
</dbReference>
<keyword evidence="6 11" id="KW-0798">TonB box</keyword>
<dbReference type="AlphaFoldDB" id="A0A1N6K5E2"/>
<evidence type="ECO:0000256" key="5">
    <source>
        <dbReference type="ARBA" id="ARBA00022729"/>
    </source>
</evidence>
<keyword evidence="3 10" id="KW-1134">Transmembrane beta strand</keyword>
<keyword evidence="8" id="KW-0675">Receptor</keyword>
<dbReference type="Proteomes" id="UP000185003">
    <property type="component" value="Unassembled WGS sequence"/>
</dbReference>
<evidence type="ECO:0000256" key="3">
    <source>
        <dbReference type="ARBA" id="ARBA00022452"/>
    </source>
</evidence>
<gene>
    <name evidence="15" type="ORF">SAMN04488055_5111</name>
</gene>
<dbReference type="InterPro" id="IPR037066">
    <property type="entry name" value="Plug_dom_sf"/>
</dbReference>
<sequence length="785" mass="87738">MKMIRKFALTGALLQLLFIAGASAQCTIRLSGTITDSETKLALSGATIVVKETGLSVRSNDKGFYSLDGLCPGIYNIRISHIGCAPVEIEWNVSADQRRNITLPHSITQLQEVAVTGHAAKEVTTAPVESLSGKELDKTRGLTLGEALKKVNGVTSMTTGPNVSKPVINGLHSNRVLVLNNGIRQEGQQWGTEHAPEVDPFLANKIVVIKGASALRYGGDAIGGVVLVEPKPLPVTPGMKGEVDLVGFSNNRLGAVSATLEQQVPKVPGLSWRLQGTLRKGGNTRTPDYWLDNTGVEEYNFSAALGWKKQNYGAEIFYSQFNTNLGVFEGSHIGNRTDLEEVIKQQRPFPEFTEGFSYDINRPYQHVEHELFKVKAYLNTGKAGKLNLVVARQFNFRNELDRSSALSVNQMNLNLTTYTGELVWDHNSWKGLRGTIGTSAMYQENSYKSRLFIPNYQSMQWGAFWMEKWESNNNKWLLEGGVRYDHKDYYNIDDNAKEINYPEQEYGSFSGSLGAQYRLNDHLHISVNAARAWRAAGVNELYASGLHHGAAVIEQGDPFLKGESASKFNATLHYDLGEKLEADVNFYYNYIHNFIFQQPTDSVVVTIRGAFPYTYYRQADASMKGMDAQLRWQFLPKWQILTKASLLRAYNESANDWMIGMPSDRFEHELTFFPGNLKRLKDNYVSVSINNVLKQTRIPANLKDPNDPRGQDLMAPPGAYNLLGLEAGSTVHFGRQPISVIIGATNVLNTRYREYLNFFRYFADEPGTNIYLKLKVPLNFGKKAS</sequence>
<dbReference type="GO" id="GO:0044718">
    <property type="term" value="P:siderophore transmembrane transport"/>
    <property type="evidence" value="ECO:0007669"/>
    <property type="project" value="TreeGrafter"/>
</dbReference>
<evidence type="ECO:0000313" key="16">
    <source>
        <dbReference type="Proteomes" id="UP000185003"/>
    </source>
</evidence>
<evidence type="ECO:0000256" key="6">
    <source>
        <dbReference type="ARBA" id="ARBA00023077"/>
    </source>
</evidence>
<evidence type="ECO:0000256" key="2">
    <source>
        <dbReference type="ARBA" id="ARBA00022448"/>
    </source>
</evidence>
<dbReference type="EMBL" id="FSRA01000002">
    <property type="protein sequence ID" value="SIO51788.1"/>
    <property type="molecule type" value="Genomic_DNA"/>
</dbReference>
<evidence type="ECO:0000256" key="11">
    <source>
        <dbReference type="RuleBase" id="RU003357"/>
    </source>
</evidence>
<evidence type="ECO:0000256" key="7">
    <source>
        <dbReference type="ARBA" id="ARBA00023136"/>
    </source>
</evidence>
<feature type="domain" description="TonB-dependent receptor-like beta-barrel" evidence="13">
    <location>
        <begin position="298"/>
        <end position="667"/>
    </location>
</feature>
<dbReference type="PANTHER" id="PTHR30069">
    <property type="entry name" value="TONB-DEPENDENT OUTER MEMBRANE RECEPTOR"/>
    <property type="match status" value="1"/>
</dbReference>
<feature type="domain" description="TonB-dependent receptor plug" evidence="14">
    <location>
        <begin position="123"/>
        <end position="225"/>
    </location>
</feature>
<evidence type="ECO:0000256" key="12">
    <source>
        <dbReference type="SAM" id="SignalP"/>
    </source>
</evidence>
<evidence type="ECO:0000256" key="1">
    <source>
        <dbReference type="ARBA" id="ARBA00004571"/>
    </source>
</evidence>
<comment type="similarity">
    <text evidence="10 11">Belongs to the TonB-dependent receptor family.</text>
</comment>
<dbReference type="Pfam" id="PF13715">
    <property type="entry name" value="CarbopepD_reg_2"/>
    <property type="match status" value="1"/>
</dbReference>
<protein>
    <submittedName>
        <fullName evidence="15">Iron complex outermembrane recepter protein</fullName>
    </submittedName>
</protein>
<dbReference type="Pfam" id="PF07715">
    <property type="entry name" value="Plug"/>
    <property type="match status" value="1"/>
</dbReference>
<keyword evidence="7 10" id="KW-0472">Membrane</keyword>
<dbReference type="Gene3D" id="2.60.40.1120">
    <property type="entry name" value="Carboxypeptidase-like, regulatory domain"/>
    <property type="match status" value="1"/>
</dbReference>
<dbReference type="STRING" id="536979.SAMN04488055_5111"/>
<evidence type="ECO:0000256" key="4">
    <source>
        <dbReference type="ARBA" id="ARBA00022692"/>
    </source>
</evidence>
<evidence type="ECO:0000259" key="13">
    <source>
        <dbReference type="Pfam" id="PF00593"/>
    </source>
</evidence>
<dbReference type="PANTHER" id="PTHR30069:SF29">
    <property type="entry name" value="HEMOGLOBIN AND HEMOGLOBIN-HAPTOGLOBIN-BINDING PROTEIN 1-RELATED"/>
    <property type="match status" value="1"/>
</dbReference>
<proteinExistence type="inferred from homology"/>
<dbReference type="Pfam" id="PF00593">
    <property type="entry name" value="TonB_dep_Rec_b-barrel"/>
    <property type="match status" value="1"/>
</dbReference>
<keyword evidence="9 10" id="KW-0998">Cell outer membrane</keyword>
<keyword evidence="4 10" id="KW-0812">Transmembrane</keyword>
<evidence type="ECO:0000313" key="15">
    <source>
        <dbReference type="EMBL" id="SIO51788.1"/>
    </source>
</evidence>
<dbReference type="InterPro" id="IPR008969">
    <property type="entry name" value="CarboxyPept-like_regulatory"/>
</dbReference>
<dbReference type="Gene3D" id="2.170.130.10">
    <property type="entry name" value="TonB-dependent receptor, plug domain"/>
    <property type="match status" value="1"/>
</dbReference>
<dbReference type="SUPFAM" id="SSF56935">
    <property type="entry name" value="Porins"/>
    <property type="match status" value="1"/>
</dbReference>